<organism evidence="2 3">
    <name type="scientific">Streptomyces caniferus</name>
    <dbReference type="NCBI Taxonomy" id="285557"/>
    <lineage>
        <taxon>Bacteria</taxon>
        <taxon>Bacillati</taxon>
        <taxon>Actinomycetota</taxon>
        <taxon>Actinomycetes</taxon>
        <taxon>Kitasatosporales</taxon>
        <taxon>Streptomycetaceae</taxon>
        <taxon>Streptomyces</taxon>
    </lineage>
</organism>
<keyword evidence="3" id="KW-1185">Reference proteome</keyword>
<proteinExistence type="predicted"/>
<dbReference type="RefSeq" id="WP_159475462.1">
    <property type="nucleotide sequence ID" value="NZ_BAAATH010000058.1"/>
</dbReference>
<dbReference type="Gene3D" id="2.40.50.140">
    <property type="entry name" value="Nucleic acid-binding proteins"/>
    <property type="match status" value="1"/>
</dbReference>
<sequence length="178" mass="19611">MSEYSWPGENGRRVPDVASAWSETVRVLPVGTRIAGEVIGRQPFGVFLAIDDRPNAVGLARIDRMPRCMELPTVGQRVTGEVVWHADHNHQVGIVLGEWTEHEDLLPRFRVGQVVGGRVTKIASIGIFVRLADCVEGLVPLTGLAAPAESFRQGQEMSVQIAMVDHERNQILLTEPFP</sequence>
<dbReference type="PROSITE" id="PS50126">
    <property type="entry name" value="S1"/>
    <property type="match status" value="1"/>
</dbReference>
<reference evidence="2" key="1">
    <citation type="submission" date="2022-10" db="EMBL/GenBank/DDBJ databases">
        <title>The complete genomes of actinobacterial strains from the NBC collection.</title>
        <authorList>
            <person name="Joergensen T.S."/>
            <person name="Alvarez Arevalo M."/>
            <person name="Sterndorff E.B."/>
            <person name="Faurdal D."/>
            <person name="Vuksanovic O."/>
            <person name="Mourched A.-S."/>
            <person name="Charusanti P."/>
            <person name="Shaw S."/>
            <person name="Blin K."/>
            <person name="Weber T."/>
        </authorList>
    </citation>
    <scope>NUCLEOTIDE SEQUENCE</scope>
    <source>
        <strain evidence="2">NBC_01256</strain>
    </source>
</reference>
<dbReference type="Proteomes" id="UP001432292">
    <property type="component" value="Chromosome"/>
</dbReference>
<dbReference type="SUPFAM" id="SSF50249">
    <property type="entry name" value="Nucleic acid-binding proteins"/>
    <property type="match status" value="1"/>
</dbReference>
<evidence type="ECO:0000313" key="2">
    <source>
        <dbReference type="EMBL" id="WUS22111.1"/>
    </source>
</evidence>
<evidence type="ECO:0000259" key="1">
    <source>
        <dbReference type="PROSITE" id="PS50126"/>
    </source>
</evidence>
<dbReference type="EMBL" id="CP108473">
    <property type="protein sequence ID" value="WUS22111.1"/>
    <property type="molecule type" value="Genomic_DNA"/>
</dbReference>
<evidence type="ECO:0000313" key="3">
    <source>
        <dbReference type="Proteomes" id="UP001432292"/>
    </source>
</evidence>
<gene>
    <name evidence="2" type="ORF">OG727_07285</name>
</gene>
<dbReference type="SMART" id="SM00316">
    <property type="entry name" value="S1"/>
    <property type="match status" value="2"/>
</dbReference>
<dbReference type="Pfam" id="PF00575">
    <property type="entry name" value="S1"/>
    <property type="match status" value="1"/>
</dbReference>
<dbReference type="InterPro" id="IPR003029">
    <property type="entry name" value="S1_domain"/>
</dbReference>
<dbReference type="GeneID" id="96639305"/>
<feature type="domain" description="S1 motif" evidence="1">
    <location>
        <begin position="112"/>
        <end position="176"/>
    </location>
</feature>
<accession>A0ABZ1VFU1</accession>
<protein>
    <submittedName>
        <fullName evidence="2">S1 RNA-binding domain-containing protein</fullName>
    </submittedName>
</protein>
<dbReference type="InterPro" id="IPR012340">
    <property type="entry name" value="NA-bd_OB-fold"/>
</dbReference>
<name>A0ABZ1VFU1_9ACTN</name>